<dbReference type="KEGG" id="ipa:Isop_1191"/>
<feature type="compositionally biased region" description="Polar residues" evidence="2">
    <location>
        <begin position="52"/>
        <end position="65"/>
    </location>
</feature>
<sequence length="646" mass="70772">MPKFIRSGTNAALSAAVAQESPFQGGIAAGFMVLVVSLPWVGVGCGPESPPIASNQQLDSRSLMRSQGEAELPVDQSPSPSLVGMDARGAATRSYQTVPQKGPSPFRFLDITAESGIDFVHVSGMTSDKHFPTANGSGVAVFDYDGDGWMDLYFCNATFFPLGSRSTGPNRLYRNLGGNRFEDVTSSSGLGFEGFCHGVVVGDFDNDGHPDVFLATYHQDRLYRNNGDGTFTDMTDESGILQGRWSSSGATLDYNNDGLLDIYVSTYGVWDMKDAERFCGDQIRRVRLYCSPLVIQPSEHMLYRNEGNFKFTNVYNEFLVDLGGNRIPGRTDGRGFGVVAIDVDRDGDVDLYIANDICPNFLFLNRGDGTFEDVTELSGAAYDEKGQAQSGMGVEANDCNGDGRPELFVTNFANEYNTLYQNMGGGSFQDMTTTAGLATASLPWVGWGCVLEDFDRDGWIDCFVSNGHVDNNRDQIGQKVDYAQPPLLFHNTALDEKSPDSPRRFELATLQAGSYFESSHVGRGVAYGDLDNDGRLDLVINHKDDKPAVLLNRTESPRFSWLQLKLVGTQSNRDAVGAKVEIQVGSRTLTRWRKGGTSMLSSHDPRMIIGLGTVETETVVVEVTWPKGTVSRHELRTNQYHEIVEP</sequence>
<evidence type="ECO:0000313" key="4">
    <source>
        <dbReference type="EMBL" id="ADV61777.1"/>
    </source>
</evidence>
<dbReference type="InterPro" id="IPR028994">
    <property type="entry name" value="Integrin_alpha_N"/>
</dbReference>
<evidence type="ECO:0000256" key="2">
    <source>
        <dbReference type="SAM" id="MobiDB-lite"/>
    </source>
</evidence>
<dbReference type="RefSeq" id="WP_013564066.1">
    <property type="nucleotide sequence ID" value="NC_014962.1"/>
</dbReference>
<feature type="region of interest" description="Disordered" evidence="2">
    <location>
        <begin position="51"/>
        <end position="82"/>
    </location>
</feature>
<dbReference type="STRING" id="575540.Isop_1191"/>
<name>E8R5M8_ISOPI</name>
<dbReference type="Gene3D" id="2.130.10.130">
    <property type="entry name" value="Integrin alpha, N-terminal"/>
    <property type="match status" value="2"/>
</dbReference>
<dbReference type="SUPFAM" id="SSF69318">
    <property type="entry name" value="Integrin alpha N-terminal domain"/>
    <property type="match status" value="1"/>
</dbReference>
<evidence type="ECO:0000313" key="5">
    <source>
        <dbReference type="Proteomes" id="UP000008631"/>
    </source>
</evidence>
<protein>
    <submittedName>
        <fullName evidence="4">ASPIC/UnbV domain protein</fullName>
    </submittedName>
</protein>
<dbReference type="Pfam" id="PF13517">
    <property type="entry name" value="FG-GAP_3"/>
    <property type="match status" value="2"/>
</dbReference>
<evidence type="ECO:0000256" key="1">
    <source>
        <dbReference type="ARBA" id="ARBA00022729"/>
    </source>
</evidence>
<accession>E8R5M8</accession>
<dbReference type="PANTHER" id="PTHR16026:SF0">
    <property type="entry name" value="CARTILAGE ACIDIC PROTEIN 1"/>
    <property type="match status" value="1"/>
</dbReference>
<keyword evidence="1" id="KW-0732">Signal</keyword>
<dbReference type="Pfam" id="PF07593">
    <property type="entry name" value="UnbV_ASPIC"/>
    <property type="match status" value="1"/>
</dbReference>
<keyword evidence="5" id="KW-1185">Reference proteome</keyword>
<dbReference type="InterPro" id="IPR027039">
    <property type="entry name" value="Crtac1"/>
</dbReference>
<organism evidence="4 5">
    <name type="scientific">Isosphaera pallida (strain ATCC 43644 / DSM 9630 / IS1B)</name>
    <dbReference type="NCBI Taxonomy" id="575540"/>
    <lineage>
        <taxon>Bacteria</taxon>
        <taxon>Pseudomonadati</taxon>
        <taxon>Planctomycetota</taxon>
        <taxon>Planctomycetia</taxon>
        <taxon>Isosphaerales</taxon>
        <taxon>Isosphaeraceae</taxon>
        <taxon>Isosphaera</taxon>
    </lineage>
</organism>
<dbReference type="Proteomes" id="UP000008631">
    <property type="component" value="Chromosome"/>
</dbReference>
<dbReference type="PANTHER" id="PTHR16026">
    <property type="entry name" value="CARTILAGE ACIDIC PROTEIN 1"/>
    <property type="match status" value="1"/>
</dbReference>
<dbReference type="EMBL" id="CP002353">
    <property type="protein sequence ID" value="ADV61777.1"/>
    <property type="molecule type" value="Genomic_DNA"/>
</dbReference>
<evidence type="ECO:0000259" key="3">
    <source>
        <dbReference type="Pfam" id="PF07593"/>
    </source>
</evidence>
<dbReference type="eggNOG" id="COG3118">
    <property type="taxonomic scope" value="Bacteria"/>
</dbReference>
<proteinExistence type="predicted"/>
<dbReference type="OrthoDB" id="5287961at2"/>
<dbReference type="InParanoid" id="E8R5M8"/>
<feature type="domain" description="ASPIC/UnbV" evidence="3">
    <location>
        <begin position="575"/>
        <end position="640"/>
    </location>
</feature>
<dbReference type="InterPro" id="IPR013517">
    <property type="entry name" value="FG-GAP"/>
</dbReference>
<reference evidence="4 5" key="2">
    <citation type="journal article" date="2011" name="Stand. Genomic Sci.">
        <title>Complete genome sequence of Isosphaera pallida type strain (IS1B).</title>
        <authorList>
            <consortium name="US DOE Joint Genome Institute (JGI-PGF)"/>
            <person name="Goker M."/>
            <person name="Cleland D."/>
            <person name="Saunders E."/>
            <person name="Lapidus A."/>
            <person name="Nolan M."/>
            <person name="Lucas S."/>
            <person name="Hammon N."/>
            <person name="Deshpande S."/>
            <person name="Cheng J.F."/>
            <person name="Tapia R."/>
            <person name="Han C."/>
            <person name="Goodwin L."/>
            <person name="Pitluck S."/>
            <person name="Liolios K."/>
            <person name="Pagani I."/>
            <person name="Ivanova N."/>
            <person name="Mavromatis K."/>
            <person name="Pati A."/>
            <person name="Chen A."/>
            <person name="Palaniappan K."/>
            <person name="Land M."/>
            <person name="Hauser L."/>
            <person name="Chang Y.J."/>
            <person name="Jeffries C.D."/>
            <person name="Detter J.C."/>
            <person name="Beck B."/>
            <person name="Woyke T."/>
            <person name="Bristow J."/>
            <person name="Eisen J.A."/>
            <person name="Markowitz V."/>
            <person name="Hugenholtz P."/>
            <person name="Kyrpides N.C."/>
            <person name="Klenk H.P."/>
        </authorList>
    </citation>
    <scope>NUCLEOTIDE SEQUENCE [LARGE SCALE GENOMIC DNA]</scope>
    <source>
        <strain evidence="5">ATCC 43644 / DSM 9630 / IS1B</strain>
    </source>
</reference>
<dbReference type="InterPro" id="IPR011519">
    <property type="entry name" value="UnbV_ASPIC"/>
</dbReference>
<reference key="1">
    <citation type="submission" date="2010-11" db="EMBL/GenBank/DDBJ databases">
        <title>The complete sequence of chromosome of Isophaera pallida ATCC 43644.</title>
        <authorList>
            <consortium name="US DOE Joint Genome Institute (JGI-PGF)"/>
            <person name="Lucas S."/>
            <person name="Copeland A."/>
            <person name="Lapidus A."/>
            <person name="Bruce D."/>
            <person name="Goodwin L."/>
            <person name="Pitluck S."/>
            <person name="Kyrpides N."/>
            <person name="Mavromatis K."/>
            <person name="Pagani I."/>
            <person name="Ivanova N."/>
            <person name="Saunders E."/>
            <person name="Brettin T."/>
            <person name="Detter J.C."/>
            <person name="Han C."/>
            <person name="Tapia R."/>
            <person name="Land M."/>
            <person name="Hauser L."/>
            <person name="Markowitz V."/>
            <person name="Cheng J.-F."/>
            <person name="Hugenholtz P."/>
            <person name="Woyke T."/>
            <person name="Wu D."/>
            <person name="Eisen J.A."/>
        </authorList>
    </citation>
    <scope>NUCLEOTIDE SEQUENCE</scope>
    <source>
        <strain>ATCC 43644</strain>
    </source>
</reference>
<dbReference type="HOGENOM" id="CLU_017657_0_0_0"/>
<gene>
    <name evidence="4" type="ordered locus">Isop_1191</name>
</gene>
<dbReference type="AlphaFoldDB" id="E8R5M8"/>